<sequence>MKELTVIELSEETGLTRSQIYHLNKKHNFINLNKKINYEDALPIVTALTIKKAKKANEKNFRQILNMLILQNFALQKQLNLACEREKTYLSELTSYQKSLAQKTTTIPSIDQGNAQSALENDLNNIDENSRKLIPSENGVRVPNESCNGDNTEKESANETCIQPLPKIFIQNESILSESNMSDGESSGQKNEVIEKKEITQLIPPTPSPNSTQPPLVPKIRKKEANFLSIQTLKNILANKDKSHTNKQNEQAPENEAVADQSKVNKNDHRD</sequence>
<dbReference type="Proteomes" id="UP001278188">
    <property type="component" value="Unassembled WGS sequence"/>
</dbReference>
<evidence type="ECO:0008006" key="4">
    <source>
        <dbReference type="Google" id="ProtNLM"/>
    </source>
</evidence>
<proteinExistence type="predicted"/>
<protein>
    <recommendedName>
        <fullName evidence="4">DNA-binding protein</fullName>
    </recommendedName>
</protein>
<comment type="caution">
    <text evidence="2">The sequence shown here is derived from an EMBL/GenBank/DDBJ whole genome shotgun (WGS) entry which is preliminary data.</text>
</comment>
<keyword evidence="3" id="KW-1185">Reference proteome</keyword>
<organism evidence="2 3">
    <name type="scientific">Acinetobacter chinensis</name>
    <dbReference type="NCBI Taxonomy" id="2004650"/>
    <lineage>
        <taxon>Bacteria</taxon>
        <taxon>Pseudomonadati</taxon>
        <taxon>Pseudomonadota</taxon>
        <taxon>Gammaproteobacteria</taxon>
        <taxon>Moraxellales</taxon>
        <taxon>Moraxellaceae</taxon>
        <taxon>Acinetobacter</taxon>
    </lineage>
</organism>
<name>A0ABU3WBM0_9GAMM</name>
<evidence type="ECO:0000256" key="1">
    <source>
        <dbReference type="SAM" id="MobiDB-lite"/>
    </source>
</evidence>
<evidence type="ECO:0000313" key="3">
    <source>
        <dbReference type="Proteomes" id="UP001278188"/>
    </source>
</evidence>
<evidence type="ECO:0000313" key="2">
    <source>
        <dbReference type="EMBL" id="MDV2467810.1"/>
    </source>
</evidence>
<dbReference type="EMBL" id="JASVDY010000001">
    <property type="protein sequence ID" value="MDV2467810.1"/>
    <property type="molecule type" value="Genomic_DNA"/>
</dbReference>
<dbReference type="RefSeq" id="WP_317081580.1">
    <property type="nucleotide sequence ID" value="NZ_JASVDY010000001.1"/>
</dbReference>
<gene>
    <name evidence="2" type="ORF">QR674_02305</name>
</gene>
<feature type="region of interest" description="Disordered" evidence="1">
    <location>
        <begin position="238"/>
        <end position="271"/>
    </location>
</feature>
<accession>A0ABU3WBM0</accession>
<reference evidence="2 3" key="1">
    <citation type="submission" date="2023-06" db="EMBL/GenBank/DDBJ databases">
        <title>Genomic Analysis of Acinetobacter Strains Recovered from South Australian Aquatic Samples provides Insights into the Circulation of Antibiotic Resistance determinants in the Environment.</title>
        <authorList>
            <person name="Tobin L."/>
            <person name="Jarocki V.M."/>
            <person name="Kenyon J."/>
            <person name="Drigo B."/>
            <person name="Donner E."/>
            <person name="Djordjevic S.P."/>
            <person name="Hamidian M."/>
        </authorList>
    </citation>
    <scope>NUCLEOTIDE SEQUENCE [LARGE SCALE GENOMIC DNA]</scope>
    <source>
        <strain evidence="2 3">SAAc652</strain>
    </source>
</reference>
<feature type="region of interest" description="Disordered" evidence="1">
    <location>
        <begin position="136"/>
        <end position="157"/>
    </location>
</feature>